<dbReference type="InParanoid" id="A0A1E1LMU7"/>
<gene>
    <name evidence="2" type="ORF">RCO7_11377</name>
</gene>
<dbReference type="EMBL" id="FJUW01000063">
    <property type="protein sequence ID" value="CZT11794.1"/>
    <property type="molecule type" value="Genomic_DNA"/>
</dbReference>
<feature type="domain" description="DUF6606" evidence="1">
    <location>
        <begin position="10"/>
        <end position="69"/>
    </location>
</feature>
<comment type="caution">
    <text evidence="2">The sequence shown here is derived from an EMBL/GenBank/DDBJ whole genome shotgun (WGS) entry which is preliminary data.</text>
</comment>
<dbReference type="Pfam" id="PF20255">
    <property type="entry name" value="DUF6606"/>
    <property type="match status" value="1"/>
</dbReference>
<dbReference type="Proteomes" id="UP000178129">
    <property type="component" value="Unassembled WGS sequence"/>
</dbReference>
<proteinExistence type="predicted"/>
<evidence type="ECO:0000313" key="3">
    <source>
        <dbReference type="Proteomes" id="UP000178129"/>
    </source>
</evidence>
<dbReference type="AlphaFoldDB" id="A0A1E1LMU7"/>
<evidence type="ECO:0000259" key="1">
    <source>
        <dbReference type="Pfam" id="PF20255"/>
    </source>
</evidence>
<reference evidence="3" key="1">
    <citation type="submission" date="2016-03" db="EMBL/GenBank/DDBJ databases">
        <authorList>
            <person name="Ploux O."/>
        </authorList>
    </citation>
    <scope>NUCLEOTIDE SEQUENCE [LARGE SCALE GENOMIC DNA]</scope>
    <source>
        <strain evidence="3">UK7</strain>
    </source>
</reference>
<keyword evidence="3" id="KW-1185">Reference proteome</keyword>
<name>A0A1E1LMU7_9HELO</name>
<protein>
    <recommendedName>
        <fullName evidence="1">DUF6606 domain-containing protein</fullName>
    </recommendedName>
</protein>
<evidence type="ECO:0000313" key="2">
    <source>
        <dbReference type="EMBL" id="CZT11794.1"/>
    </source>
</evidence>
<accession>A0A1E1LMU7</accession>
<sequence length="120" mass="13750">MSPCSDLEYIITHVFLPPKLPQKDDSNPDRDLALTEILKAALDSFQAQLPARERPRWLRRYNSTILVVASKSGDCDIVPRLLNYINIEYTILSNLLPSSKAKDTELNQRFRSSDNRFGEI</sequence>
<dbReference type="InterPro" id="IPR046541">
    <property type="entry name" value="DUF6606"/>
</dbReference>
<organism evidence="2 3">
    <name type="scientific">Rhynchosporium graminicola</name>
    <dbReference type="NCBI Taxonomy" id="2792576"/>
    <lineage>
        <taxon>Eukaryota</taxon>
        <taxon>Fungi</taxon>
        <taxon>Dikarya</taxon>
        <taxon>Ascomycota</taxon>
        <taxon>Pezizomycotina</taxon>
        <taxon>Leotiomycetes</taxon>
        <taxon>Helotiales</taxon>
        <taxon>Ploettnerulaceae</taxon>
        <taxon>Rhynchosporium</taxon>
    </lineage>
</organism>